<dbReference type="AlphaFoldDB" id="A0A918QBB1"/>
<gene>
    <name evidence="2" type="ORF">GCM10010365_68520</name>
</gene>
<accession>A0A918QBB1</accession>
<reference evidence="2" key="2">
    <citation type="submission" date="2020-09" db="EMBL/GenBank/DDBJ databases">
        <authorList>
            <person name="Sun Q."/>
            <person name="Ohkuma M."/>
        </authorList>
    </citation>
    <scope>NUCLEOTIDE SEQUENCE</scope>
    <source>
        <strain evidence="2">JCM 4815</strain>
    </source>
</reference>
<name>A0A918QBB1_9ACTN</name>
<feature type="region of interest" description="Disordered" evidence="1">
    <location>
        <begin position="62"/>
        <end position="87"/>
    </location>
</feature>
<evidence type="ECO:0000313" key="3">
    <source>
        <dbReference type="Proteomes" id="UP000622166"/>
    </source>
</evidence>
<dbReference type="EMBL" id="BMVW01000020">
    <property type="protein sequence ID" value="GGZ38032.1"/>
    <property type="molecule type" value="Genomic_DNA"/>
</dbReference>
<dbReference type="RefSeq" id="WP_189866104.1">
    <property type="nucleotide sequence ID" value="NZ_BMVW01000020.1"/>
</dbReference>
<sequence length="135" mass="14538">MQHERDQLVGGMPTRRLETVNLPLQGASIAEERASARLGYDLRRRHLALVLWHAPGMTEQGELESAADAIAEAAQQAPHSRSSPPAWPALKASSLLIRPPGRPTAERCTTARILLAEGLGLDAPPVPAPLDMSRT</sequence>
<evidence type="ECO:0000313" key="2">
    <source>
        <dbReference type="EMBL" id="GGZ38032.1"/>
    </source>
</evidence>
<reference evidence="2" key="1">
    <citation type="journal article" date="2014" name="Int. J. Syst. Evol. Microbiol.">
        <title>Complete genome sequence of Corynebacterium casei LMG S-19264T (=DSM 44701T), isolated from a smear-ripened cheese.</title>
        <authorList>
            <consortium name="US DOE Joint Genome Institute (JGI-PGF)"/>
            <person name="Walter F."/>
            <person name="Albersmeier A."/>
            <person name="Kalinowski J."/>
            <person name="Ruckert C."/>
        </authorList>
    </citation>
    <scope>NUCLEOTIDE SEQUENCE</scope>
    <source>
        <strain evidence="2">JCM 4815</strain>
    </source>
</reference>
<dbReference type="Proteomes" id="UP000622166">
    <property type="component" value="Unassembled WGS sequence"/>
</dbReference>
<keyword evidence="3" id="KW-1185">Reference proteome</keyword>
<organism evidence="2 3">
    <name type="scientific">Streptomyces poonensis</name>
    <dbReference type="NCBI Taxonomy" id="68255"/>
    <lineage>
        <taxon>Bacteria</taxon>
        <taxon>Bacillati</taxon>
        <taxon>Actinomycetota</taxon>
        <taxon>Actinomycetes</taxon>
        <taxon>Kitasatosporales</taxon>
        <taxon>Streptomycetaceae</taxon>
        <taxon>Streptomyces</taxon>
    </lineage>
</organism>
<evidence type="ECO:0000256" key="1">
    <source>
        <dbReference type="SAM" id="MobiDB-lite"/>
    </source>
</evidence>
<protein>
    <submittedName>
        <fullName evidence="2">Uncharacterized protein</fullName>
    </submittedName>
</protein>
<feature type="compositionally biased region" description="Low complexity" evidence="1">
    <location>
        <begin position="66"/>
        <end position="77"/>
    </location>
</feature>
<comment type="caution">
    <text evidence="2">The sequence shown here is derived from an EMBL/GenBank/DDBJ whole genome shotgun (WGS) entry which is preliminary data.</text>
</comment>
<proteinExistence type="predicted"/>